<sequence>MAYFPGNLHRPLSAMAAVAVATVSTDLPNQFHPHKPTEPNAVPKSGPPPQSEMWVSRISITNYFAVNVNDAANCPFLKPAFPRMPVSPFSGISPSVASPPALLGLYQYAKLANPSKDQDYKLPAAISPPSDVMYRWHLPDPNAGSGKCSLAKSRTLVVLLGWLGAKQRHLKRYAEWYTSRGFHVVTFTFPMADVISYKVGGKAEENLDLLANHLAEWVTEESGKKLVFHTFSNTGWLTYGVLLEKFQNQGPSVMGRIKGCIVDSAPVAAPDPQVWASGFSAAFLKKQSVAAKGMRTSENPGMEVFVSTNVHSKPAVAEAALLVVLEKFFEVVLNLPSINRRLHDVLDLLSSKQPKCPQLYVYSSADRVIPVKSVESFIERQRRAGHDVRACDFLNSPHVDHFRNHPILYSSQLTNFLEDCVLPCCKDS</sequence>
<dbReference type="AlphaFoldDB" id="A0AAX6DU65"/>
<dbReference type="EMBL" id="JANAVB010041840">
    <property type="protein sequence ID" value="KAJ6795294.1"/>
    <property type="molecule type" value="Genomic_DNA"/>
</dbReference>
<dbReference type="PANTHER" id="PTHR12265">
    <property type="entry name" value="TRANSMEMBRANE PROTEIN 53"/>
    <property type="match status" value="1"/>
</dbReference>
<dbReference type="GO" id="GO:0005640">
    <property type="term" value="C:nuclear outer membrane"/>
    <property type="evidence" value="ECO:0007669"/>
    <property type="project" value="UniProtKB-SubCell"/>
</dbReference>
<comment type="caution">
    <text evidence="8">The sequence shown here is derived from an EMBL/GenBank/DDBJ whole genome shotgun (WGS) entry which is preliminary data.</text>
</comment>
<gene>
    <name evidence="8" type="ORF">M6B38_227715</name>
</gene>
<dbReference type="Pfam" id="PF05705">
    <property type="entry name" value="DUF829"/>
    <property type="match status" value="1"/>
</dbReference>
<evidence type="ECO:0000256" key="7">
    <source>
        <dbReference type="SAM" id="MobiDB-lite"/>
    </source>
</evidence>
<keyword evidence="9" id="KW-1185">Reference proteome</keyword>
<dbReference type="InterPro" id="IPR029058">
    <property type="entry name" value="AB_hydrolase_fold"/>
</dbReference>
<dbReference type="InterPro" id="IPR008547">
    <property type="entry name" value="DUF829_TMEM53"/>
</dbReference>
<comment type="similarity">
    <text evidence="1">Belongs to the TMEM53 family.</text>
</comment>
<keyword evidence="5" id="KW-0539">Nucleus</keyword>
<accession>A0AAX6DU65</accession>
<feature type="region of interest" description="Disordered" evidence="7">
    <location>
        <begin position="28"/>
        <end position="50"/>
    </location>
</feature>
<reference evidence="8" key="1">
    <citation type="journal article" date="2023" name="GigaByte">
        <title>Genome assembly of the bearded iris, Iris pallida Lam.</title>
        <authorList>
            <person name="Bruccoleri R.E."/>
            <person name="Oakeley E.J."/>
            <person name="Faust A.M.E."/>
            <person name="Altorfer M."/>
            <person name="Dessus-Babus S."/>
            <person name="Burckhardt D."/>
            <person name="Oertli M."/>
            <person name="Naumann U."/>
            <person name="Petersen F."/>
            <person name="Wong J."/>
        </authorList>
    </citation>
    <scope>NUCLEOTIDE SEQUENCE</scope>
    <source>
        <strain evidence="8">GSM-AAB239-AS_SAM_17_03QT</strain>
    </source>
</reference>
<keyword evidence="3" id="KW-1133">Transmembrane helix</keyword>
<dbReference type="PANTHER" id="PTHR12265:SF30">
    <property type="entry name" value="TRANSMEMBRANE PROTEIN 53"/>
    <property type="match status" value="1"/>
</dbReference>
<name>A0AAX6DU65_IRIPA</name>
<evidence type="ECO:0000256" key="5">
    <source>
        <dbReference type="ARBA" id="ARBA00023242"/>
    </source>
</evidence>
<comment type="subcellular location">
    <subcellularLocation>
        <location evidence="6">Nucleus outer membrane</location>
        <topology evidence="6">Single-pass membrane protein</topology>
    </subcellularLocation>
</comment>
<evidence type="ECO:0000256" key="3">
    <source>
        <dbReference type="ARBA" id="ARBA00022989"/>
    </source>
</evidence>
<evidence type="ECO:0000256" key="1">
    <source>
        <dbReference type="ARBA" id="ARBA00007387"/>
    </source>
</evidence>
<protein>
    <submittedName>
        <fullName evidence="8">Transmembrane protein 53-like</fullName>
    </submittedName>
</protein>
<proteinExistence type="inferred from homology"/>
<dbReference type="Gene3D" id="3.40.50.1820">
    <property type="entry name" value="alpha/beta hydrolase"/>
    <property type="match status" value="1"/>
</dbReference>
<evidence type="ECO:0000313" key="9">
    <source>
        <dbReference type="Proteomes" id="UP001140949"/>
    </source>
</evidence>
<evidence type="ECO:0000313" key="8">
    <source>
        <dbReference type="EMBL" id="KAJ6795294.1"/>
    </source>
</evidence>
<keyword evidence="2 8" id="KW-0812">Transmembrane</keyword>
<reference evidence="8" key="2">
    <citation type="submission" date="2023-04" db="EMBL/GenBank/DDBJ databases">
        <authorList>
            <person name="Bruccoleri R.E."/>
            <person name="Oakeley E.J."/>
            <person name="Faust A.-M."/>
            <person name="Dessus-Babus S."/>
            <person name="Altorfer M."/>
            <person name="Burckhardt D."/>
            <person name="Oertli M."/>
            <person name="Naumann U."/>
            <person name="Petersen F."/>
            <person name="Wong J."/>
        </authorList>
    </citation>
    <scope>NUCLEOTIDE SEQUENCE</scope>
    <source>
        <strain evidence="8">GSM-AAB239-AS_SAM_17_03QT</strain>
        <tissue evidence="8">Leaf</tissue>
    </source>
</reference>
<dbReference type="Proteomes" id="UP001140949">
    <property type="component" value="Unassembled WGS sequence"/>
</dbReference>
<evidence type="ECO:0000256" key="2">
    <source>
        <dbReference type="ARBA" id="ARBA00022692"/>
    </source>
</evidence>
<organism evidence="8 9">
    <name type="scientific">Iris pallida</name>
    <name type="common">Sweet iris</name>
    <dbReference type="NCBI Taxonomy" id="29817"/>
    <lineage>
        <taxon>Eukaryota</taxon>
        <taxon>Viridiplantae</taxon>
        <taxon>Streptophyta</taxon>
        <taxon>Embryophyta</taxon>
        <taxon>Tracheophyta</taxon>
        <taxon>Spermatophyta</taxon>
        <taxon>Magnoliopsida</taxon>
        <taxon>Liliopsida</taxon>
        <taxon>Asparagales</taxon>
        <taxon>Iridaceae</taxon>
        <taxon>Iridoideae</taxon>
        <taxon>Irideae</taxon>
        <taxon>Iris</taxon>
    </lineage>
</organism>
<evidence type="ECO:0000256" key="6">
    <source>
        <dbReference type="ARBA" id="ARBA00034303"/>
    </source>
</evidence>
<evidence type="ECO:0000256" key="4">
    <source>
        <dbReference type="ARBA" id="ARBA00023136"/>
    </source>
</evidence>
<dbReference type="SUPFAM" id="SSF53474">
    <property type="entry name" value="alpha/beta-Hydrolases"/>
    <property type="match status" value="1"/>
</dbReference>
<keyword evidence="4" id="KW-0472">Membrane</keyword>